<name>A0A0P9EI63_9BACL</name>
<dbReference type="RefSeq" id="WP_054970508.1">
    <property type="nucleotide sequence ID" value="NZ_LJCO01000077.1"/>
</dbReference>
<dbReference type="Proteomes" id="UP000050482">
    <property type="component" value="Unassembled WGS sequence"/>
</dbReference>
<proteinExistence type="predicted"/>
<accession>A0A0P9EI63</accession>
<evidence type="ECO:0000313" key="1">
    <source>
        <dbReference type="EMBL" id="KPV42436.1"/>
    </source>
</evidence>
<sequence length="284" mass="30901">MTRVKLLAAAASGVIGISAMVGGTTFAYFNSTQTSTKNTFQTGQLKLTDFRDDLPLSGPMFYTTDAGGQLGTGDWMPGDMHTRGMFVENDGDLTAVLDSLSATADDPVGSAEYNDELNFAKESNVLITALEPVAGDGRFDSTTYADMLKAVNAWYQDEYLRYLAQLGSSIDEGHLTLGQWVDLQDRVYDYIKEDTVNKIFTVTVGLPGHQQTMQGRAVNVYSDSLYHLMAGSSASLAPALSIPPGETTYLGYTVHFLNLPQAQNNTQGLQDMKFTFSSNYRASH</sequence>
<dbReference type="PATRIC" id="fig|471514.4.peg.5018"/>
<dbReference type="AlphaFoldDB" id="A0A0P9EI63"/>
<dbReference type="EMBL" id="LJCO01000077">
    <property type="protein sequence ID" value="KPV42436.1"/>
    <property type="molecule type" value="Genomic_DNA"/>
</dbReference>
<organism evidence="1 2">
    <name type="scientific">Alicyclobacillus ferrooxydans</name>
    <dbReference type="NCBI Taxonomy" id="471514"/>
    <lineage>
        <taxon>Bacteria</taxon>
        <taxon>Bacillati</taxon>
        <taxon>Bacillota</taxon>
        <taxon>Bacilli</taxon>
        <taxon>Bacillales</taxon>
        <taxon>Alicyclobacillaceae</taxon>
        <taxon>Alicyclobacillus</taxon>
    </lineage>
</organism>
<dbReference type="InterPro" id="IPR023833">
    <property type="entry name" value="Signal_pept_SipW-depend-type"/>
</dbReference>
<gene>
    <name evidence="1" type="ORF">AN477_17735</name>
</gene>
<dbReference type="NCBIfam" id="TIGR04088">
    <property type="entry name" value="cognate_SipW"/>
    <property type="match status" value="1"/>
</dbReference>
<dbReference type="Pfam" id="PF12389">
    <property type="entry name" value="Peptidase_M73"/>
    <property type="match status" value="1"/>
</dbReference>
<reference evidence="1 2" key="1">
    <citation type="submission" date="2015-09" db="EMBL/GenBank/DDBJ databases">
        <title>Draft genome sequence of Alicyclobacillus ferrooxydans DSM 22381.</title>
        <authorList>
            <person name="Hemp J."/>
        </authorList>
    </citation>
    <scope>NUCLEOTIDE SEQUENCE [LARGE SCALE GENOMIC DNA]</scope>
    <source>
        <strain evidence="1 2">TC-34</strain>
    </source>
</reference>
<comment type="caution">
    <text evidence="1">The sequence shown here is derived from an EMBL/GenBank/DDBJ whole genome shotgun (WGS) entry which is preliminary data.</text>
</comment>
<keyword evidence="2" id="KW-1185">Reference proteome</keyword>
<protein>
    <submittedName>
        <fullName evidence="1">Uncharacterized protein</fullName>
    </submittedName>
</protein>
<evidence type="ECO:0000313" key="2">
    <source>
        <dbReference type="Proteomes" id="UP000050482"/>
    </source>
</evidence>
<dbReference type="InterPro" id="IPR022121">
    <property type="entry name" value="Peptidase_M73_camelysin"/>
</dbReference>